<dbReference type="AlphaFoldDB" id="A0A3Q9BNT0"/>
<keyword evidence="6 10" id="KW-0418">Kinase</keyword>
<name>A0A3Q9BNT0_9BURK</name>
<dbReference type="InterPro" id="IPR036097">
    <property type="entry name" value="HisK_dim/P_sf"/>
</dbReference>
<evidence type="ECO:0000256" key="7">
    <source>
        <dbReference type="SAM" id="Phobius"/>
    </source>
</evidence>
<evidence type="ECO:0000256" key="4">
    <source>
        <dbReference type="ARBA" id="ARBA00022553"/>
    </source>
</evidence>
<dbReference type="Gene3D" id="6.10.340.10">
    <property type="match status" value="1"/>
</dbReference>
<dbReference type="SUPFAM" id="SSF158472">
    <property type="entry name" value="HAMP domain-like"/>
    <property type="match status" value="1"/>
</dbReference>
<dbReference type="GO" id="GO:0016020">
    <property type="term" value="C:membrane"/>
    <property type="evidence" value="ECO:0007669"/>
    <property type="project" value="UniProtKB-SubCell"/>
</dbReference>
<feature type="transmembrane region" description="Helical" evidence="7">
    <location>
        <begin position="46"/>
        <end position="67"/>
    </location>
</feature>
<protein>
    <recommendedName>
        <fullName evidence="3">histidine kinase</fullName>
        <ecNumber evidence="3">2.7.13.3</ecNumber>
    </recommendedName>
</protein>
<dbReference type="Proteomes" id="UP000275663">
    <property type="component" value="Chromosome"/>
</dbReference>
<evidence type="ECO:0000313" key="11">
    <source>
        <dbReference type="Proteomes" id="UP000275663"/>
    </source>
</evidence>
<dbReference type="SMART" id="SM00304">
    <property type="entry name" value="HAMP"/>
    <property type="match status" value="1"/>
</dbReference>
<keyword evidence="11" id="KW-1185">Reference proteome</keyword>
<dbReference type="SUPFAM" id="SSF55874">
    <property type="entry name" value="ATPase domain of HSP90 chaperone/DNA topoisomerase II/histidine kinase"/>
    <property type="match status" value="1"/>
</dbReference>
<organism evidence="10 11">
    <name type="scientific">Undibacterium parvum</name>
    <dbReference type="NCBI Taxonomy" id="401471"/>
    <lineage>
        <taxon>Bacteria</taxon>
        <taxon>Pseudomonadati</taxon>
        <taxon>Pseudomonadota</taxon>
        <taxon>Betaproteobacteria</taxon>
        <taxon>Burkholderiales</taxon>
        <taxon>Oxalobacteraceae</taxon>
        <taxon>Undibacterium</taxon>
    </lineage>
</organism>
<dbReference type="EMBL" id="CP034464">
    <property type="protein sequence ID" value="AZP11114.1"/>
    <property type="molecule type" value="Genomic_DNA"/>
</dbReference>
<proteinExistence type="predicted"/>
<evidence type="ECO:0000256" key="3">
    <source>
        <dbReference type="ARBA" id="ARBA00012438"/>
    </source>
</evidence>
<dbReference type="PROSITE" id="PS50109">
    <property type="entry name" value="HIS_KIN"/>
    <property type="match status" value="1"/>
</dbReference>
<dbReference type="EC" id="2.7.13.3" evidence="3"/>
<keyword evidence="5" id="KW-0808">Transferase</keyword>
<evidence type="ECO:0000256" key="5">
    <source>
        <dbReference type="ARBA" id="ARBA00022679"/>
    </source>
</evidence>
<evidence type="ECO:0000259" key="9">
    <source>
        <dbReference type="PROSITE" id="PS50885"/>
    </source>
</evidence>
<dbReference type="SUPFAM" id="SSF47384">
    <property type="entry name" value="Homodimeric domain of signal transducing histidine kinase"/>
    <property type="match status" value="1"/>
</dbReference>
<sequence length="561" mass="61636">MQYDATPCNYATFRAKFSLPLALTISGNCVVMPKKNRSGTLSLRNAIALGIALGILLPALLIGPLVAQQSYTAEYDVRVRGPLRQYASMLEQTMAPLVWNVDTQAAQTFINSVMQNPDVVSIVVEDASSGSFVRADRPERGGDGLIREVRAIKWNEVSIGKVTIKMSDKLVRAEYLQSMYKLIAALLFQLLISFVLVLLLFQRRIMHPVRQLQEDVDRLGEGQLEYAVQAAREDELGDLAHGVDAMRLKLDDLIKQQAALNASLEQRVTDRTLALHTSNAELGSTLESLRNAQMEIQRSERLAALGSLVAGVAHELNTPIGNSVTVASTLHELSAEFKEKMEHGLTRSTLTNYVDRSSQACDILLRNLTIADDLIGSFKRVAVDRTSAQRRQFMLDEVVKETLLTMATSFKGNLHEIKLEIPPEIKMDSYPGPFGQILSNLVNNAMLHAFAEHPQTEQTGQVVITAELLNDTPDEQVQLIVSDNGSGIAEDNLGRIFDPFFTTKLGRGGSGLGLNIVYNIVSDVLGGSIRVESRLGLGTRFILRLPLHAPSSAESSPYQLS</sequence>
<dbReference type="GO" id="GO:0000155">
    <property type="term" value="F:phosphorelay sensor kinase activity"/>
    <property type="evidence" value="ECO:0007669"/>
    <property type="project" value="InterPro"/>
</dbReference>
<dbReference type="InterPro" id="IPR003660">
    <property type="entry name" value="HAMP_dom"/>
</dbReference>
<feature type="transmembrane region" description="Helical" evidence="7">
    <location>
        <begin position="179"/>
        <end position="201"/>
    </location>
</feature>
<evidence type="ECO:0000256" key="1">
    <source>
        <dbReference type="ARBA" id="ARBA00000085"/>
    </source>
</evidence>
<dbReference type="InterPro" id="IPR005467">
    <property type="entry name" value="His_kinase_dom"/>
</dbReference>
<dbReference type="OrthoDB" id="9812260at2"/>
<keyword evidence="7" id="KW-0812">Transmembrane</keyword>
<dbReference type="PROSITE" id="PS50885">
    <property type="entry name" value="HAMP"/>
    <property type="match status" value="1"/>
</dbReference>
<reference evidence="10 11" key="1">
    <citation type="journal article" date="2011" name="Int. J. Syst. Evol. Microbiol.">
        <title>Description of Undibacterium oligocarboniphilum sp. nov., isolated from purified water, and Undibacterium pigrum strain CCUG 49012 as the type strain of Undibacterium parvum sp. nov., and emended descriptions of the genus Undibacterium and the species Undibacterium pigrum.</title>
        <authorList>
            <person name="Eder W."/>
            <person name="Wanner G."/>
            <person name="Ludwig W."/>
            <person name="Busse H.J."/>
            <person name="Ziemke-Kageler F."/>
            <person name="Lang E."/>
        </authorList>
    </citation>
    <scope>NUCLEOTIDE SEQUENCE [LARGE SCALE GENOMIC DNA]</scope>
    <source>
        <strain evidence="10 11">DSM 23061</strain>
    </source>
</reference>
<dbReference type="PRINTS" id="PR00344">
    <property type="entry name" value="BCTRLSENSOR"/>
</dbReference>
<accession>A0A3Q9BNT0</accession>
<comment type="subcellular location">
    <subcellularLocation>
        <location evidence="2">Membrane</location>
    </subcellularLocation>
</comment>
<evidence type="ECO:0000256" key="6">
    <source>
        <dbReference type="ARBA" id="ARBA00022777"/>
    </source>
</evidence>
<keyword evidence="4" id="KW-0597">Phosphoprotein</keyword>
<dbReference type="SMART" id="SM00387">
    <property type="entry name" value="HATPase_c"/>
    <property type="match status" value="1"/>
</dbReference>
<dbReference type="CDD" id="cd06225">
    <property type="entry name" value="HAMP"/>
    <property type="match status" value="1"/>
</dbReference>
<dbReference type="Gene3D" id="3.30.565.10">
    <property type="entry name" value="Histidine kinase-like ATPase, C-terminal domain"/>
    <property type="match status" value="1"/>
</dbReference>
<dbReference type="Gene3D" id="1.10.287.130">
    <property type="match status" value="1"/>
</dbReference>
<comment type="catalytic activity">
    <reaction evidence="1">
        <text>ATP + protein L-histidine = ADP + protein N-phospho-L-histidine.</text>
        <dbReference type="EC" id="2.7.13.3"/>
    </reaction>
</comment>
<dbReference type="Pfam" id="PF00672">
    <property type="entry name" value="HAMP"/>
    <property type="match status" value="1"/>
</dbReference>
<dbReference type="KEGG" id="upv:EJN92_03255"/>
<feature type="domain" description="Histidine kinase" evidence="8">
    <location>
        <begin position="311"/>
        <end position="549"/>
    </location>
</feature>
<evidence type="ECO:0000313" key="10">
    <source>
        <dbReference type="EMBL" id="AZP11114.1"/>
    </source>
</evidence>
<dbReference type="InterPro" id="IPR003594">
    <property type="entry name" value="HATPase_dom"/>
</dbReference>
<gene>
    <name evidence="10" type="ORF">EJN92_03255</name>
</gene>
<keyword evidence="7" id="KW-0472">Membrane</keyword>
<dbReference type="PANTHER" id="PTHR43065">
    <property type="entry name" value="SENSOR HISTIDINE KINASE"/>
    <property type="match status" value="1"/>
</dbReference>
<keyword evidence="7" id="KW-1133">Transmembrane helix</keyword>
<feature type="domain" description="HAMP" evidence="9">
    <location>
        <begin position="203"/>
        <end position="255"/>
    </location>
</feature>
<dbReference type="Pfam" id="PF02518">
    <property type="entry name" value="HATPase_c"/>
    <property type="match status" value="1"/>
</dbReference>
<dbReference type="InterPro" id="IPR004358">
    <property type="entry name" value="Sig_transdc_His_kin-like_C"/>
</dbReference>
<evidence type="ECO:0000259" key="8">
    <source>
        <dbReference type="PROSITE" id="PS50109"/>
    </source>
</evidence>
<evidence type="ECO:0000256" key="2">
    <source>
        <dbReference type="ARBA" id="ARBA00004370"/>
    </source>
</evidence>
<dbReference type="InterPro" id="IPR036890">
    <property type="entry name" value="HATPase_C_sf"/>
</dbReference>